<proteinExistence type="inferred from homology"/>
<dbReference type="FunFam" id="3.20.20.70:FF:000044">
    <property type="entry name" value="Deoxyribose-phosphate aldolase"/>
    <property type="match status" value="1"/>
</dbReference>
<dbReference type="InterPro" id="IPR002915">
    <property type="entry name" value="DeoC/FbaB/LacD_aldolase"/>
</dbReference>
<dbReference type="InterPro" id="IPR011343">
    <property type="entry name" value="DeoC"/>
</dbReference>
<evidence type="ECO:0000313" key="8">
    <source>
        <dbReference type="EMBL" id="NGO40519.1"/>
    </source>
</evidence>
<comment type="catalytic activity">
    <reaction evidence="5 7">
        <text>2-deoxy-D-ribose 5-phosphate = D-glyceraldehyde 3-phosphate + acetaldehyde</text>
        <dbReference type="Rhea" id="RHEA:12821"/>
        <dbReference type="ChEBI" id="CHEBI:15343"/>
        <dbReference type="ChEBI" id="CHEBI:59776"/>
        <dbReference type="ChEBI" id="CHEBI:62877"/>
        <dbReference type="EC" id="4.1.2.4"/>
    </reaction>
</comment>
<evidence type="ECO:0000256" key="5">
    <source>
        <dbReference type="ARBA" id="ARBA00048791"/>
    </source>
</evidence>
<keyword evidence="2 7" id="KW-0963">Cytoplasm</keyword>
<name>A0A6M1RSP5_9BACT</name>
<dbReference type="PANTHER" id="PTHR10889:SF1">
    <property type="entry name" value="DEOXYRIBOSE-PHOSPHATE ALDOLASE"/>
    <property type="match status" value="1"/>
</dbReference>
<dbReference type="PIRSF" id="PIRSF001357">
    <property type="entry name" value="DeoC"/>
    <property type="match status" value="1"/>
</dbReference>
<dbReference type="AlphaFoldDB" id="A0A6M1RSP5"/>
<dbReference type="SMART" id="SM01133">
    <property type="entry name" value="DeoC"/>
    <property type="match status" value="1"/>
</dbReference>
<dbReference type="GO" id="GO:0006018">
    <property type="term" value="P:2-deoxyribose 1-phosphate catabolic process"/>
    <property type="evidence" value="ECO:0007669"/>
    <property type="project" value="UniProtKB-UniRule"/>
</dbReference>
<dbReference type="GO" id="GO:0005737">
    <property type="term" value="C:cytoplasm"/>
    <property type="evidence" value="ECO:0007669"/>
    <property type="project" value="UniProtKB-SubCell"/>
</dbReference>
<comment type="pathway">
    <text evidence="7">Carbohydrate degradation; 2-deoxy-D-ribose 1-phosphate degradation; D-glyceraldehyde 3-phosphate and acetaldehyde from 2-deoxy-alpha-D-ribose 1-phosphate: step 2/2.</text>
</comment>
<dbReference type="GO" id="GO:0016052">
    <property type="term" value="P:carbohydrate catabolic process"/>
    <property type="evidence" value="ECO:0007669"/>
    <property type="project" value="TreeGrafter"/>
</dbReference>
<evidence type="ECO:0000256" key="3">
    <source>
        <dbReference type="ARBA" id="ARBA00023239"/>
    </source>
</evidence>
<comment type="function">
    <text evidence="6 7">Catalyzes a reversible aldol reaction between acetaldehyde and D-glyceraldehyde 3-phosphate to generate 2-deoxy-D-ribose 5-phosphate.</text>
</comment>
<gene>
    <name evidence="7 8" type="primary">deoC</name>
    <name evidence="8" type="ORF">G4L39_14115</name>
</gene>
<dbReference type="NCBIfam" id="TIGR00126">
    <property type="entry name" value="deoC"/>
    <property type="match status" value="1"/>
</dbReference>
<keyword evidence="9" id="KW-1185">Reference proteome</keyword>
<feature type="active site" description="Proton donor/acceptor" evidence="7">
    <location>
        <position position="190"/>
    </location>
</feature>
<evidence type="ECO:0000256" key="7">
    <source>
        <dbReference type="HAMAP-Rule" id="MF_00114"/>
    </source>
</evidence>
<dbReference type="HAMAP" id="MF_00114">
    <property type="entry name" value="DeoC_type1"/>
    <property type="match status" value="1"/>
</dbReference>
<evidence type="ECO:0000256" key="6">
    <source>
        <dbReference type="ARBA" id="ARBA00056337"/>
    </source>
</evidence>
<accession>A0A6M1RSP5</accession>
<keyword evidence="4 7" id="KW-0704">Schiff base</keyword>
<feature type="active site" description="Proton donor/acceptor" evidence="7">
    <location>
        <position position="99"/>
    </location>
</feature>
<sequence length="236" mass="25336">MENRVGNLTGPELARYIEHTLLRPDATRAQIERLCEEARTHGFYGVCVNGSRVELAAYCLEETDVRVVAVVGFPLGAASADVKRFETEAAVDDGAHEIDMVMNVGLLKDGEYKRLLRELRDVVEAADERPVKVILETCLLSREEKIRACELVLDSGARFVKTSTGFGPAGATVEDVRLLRETVGDRLGIKASGGIRDTATALAMIEAGADRIGTSSGVAILRGLRSDPGAAPANRG</sequence>
<comment type="caution">
    <text evidence="8">The sequence shown here is derived from an EMBL/GenBank/DDBJ whole genome shotgun (WGS) entry which is preliminary data.</text>
</comment>
<dbReference type="InterPro" id="IPR028581">
    <property type="entry name" value="DeoC_typeI"/>
</dbReference>
<dbReference type="Pfam" id="PF01791">
    <property type="entry name" value="DeoC"/>
    <property type="match status" value="1"/>
</dbReference>
<reference evidence="8 9" key="1">
    <citation type="submission" date="2020-02" db="EMBL/GenBank/DDBJ databases">
        <title>Draft genome sequence of Limisphaera ngatamarikiensis NGM72.4T, a thermophilic Verrucomicrobia grouped in subdivision 3.</title>
        <authorList>
            <person name="Carere C.R."/>
            <person name="Steen J."/>
            <person name="Hugenholtz P."/>
            <person name="Stott M.B."/>
        </authorList>
    </citation>
    <scope>NUCLEOTIDE SEQUENCE [LARGE SCALE GENOMIC DNA]</scope>
    <source>
        <strain evidence="8 9">NGM72.4</strain>
    </source>
</reference>
<dbReference type="GO" id="GO:0009264">
    <property type="term" value="P:deoxyribonucleotide catabolic process"/>
    <property type="evidence" value="ECO:0007669"/>
    <property type="project" value="UniProtKB-UniRule"/>
</dbReference>
<evidence type="ECO:0000256" key="1">
    <source>
        <dbReference type="ARBA" id="ARBA00010936"/>
    </source>
</evidence>
<dbReference type="EC" id="4.1.2.4" evidence="7"/>
<comment type="similarity">
    <text evidence="1 7">Belongs to the DeoC/FbaB aldolase family. DeoC type 1 subfamily.</text>
</comment>
<evidence type="ECO:0000256" key="4">
    <source>
        <dbReference type="ARBA" id="ARBA00023270"/>
    </source>
</evidence>
<feature type="active site" description="Schiff-base intermediate with acetaldehyde" evidence="7">
    <location>
        <position position="161"/>
    </location>
</feature>
<evidence type="ECO:0000256" key="2">
    <source>
        <dbReference type="ARBA" id="ARBA00022490"/>
    </source>
</evidence>
<dbReference type="RefSeq" id="WP_165109194.1">
    <property type="nucleotide sequence ID" value="NZ_JAAKYA010000096.1"/>
</dbReference>
<protein>
    <recommendedName>
        <fullName evidence="7">Deoxyribose-phosphate aldolase</fullName>
        <shortName evidence="7">DERA</shortName>
        <ecNumber evidence="7">4.1.2.4</ecNumber>
    </recommendedName>
    <alternativeName>
        <fullName evidence="7">2-deoxy-D-ribose 5-phosphate aldolase</fullName>
    </alternativeName>
    <alternativeName>
        <fullName evidence="7">Phosphodeoxyriboaldolase</fullName>
        <shortName evidence="7">Deoxyriboaldolase</shortName>
    </alternativeName>
</protein>
<organism evidence="8 9">
    <name type="scientific">Limisphaera ngatamarikiensis</name>
    <dbReference type="NCBI Taxonomy" id="1324935"/>
    <lineage>
        <taxon>Bacteria</taxon>
        <taxon>Pseudomonadati</taxon>
        <taxon>Verrucomicrobiota</taxon>
        <taxon>Verrucomicrobiia</taxon>
        <taxon>Limisphaerales</taxon>
        <taxon>Limisphaeraceae</taxon>
        <taxon>Limisphaera</taxon>
    </lineage>
</organism>
<dbReference type="InterPro" id="IPR013785">
    <property type="entry name" value="Aldolase_TIM"/>
</dbReference>
<evidence type="ECO:0000313" key="9">
    <source>
        <dbReference type="Proteomes" id="UP000477311"/>
    </source>
</evidence>
<keyword evidence="3 7" id="KW-0456">Lyase</keyword>
<dbReference type="Proteomes" id="UP000477311">
    <property type="component" value="Unassembled WGS sequence"/>
</dbReference>
<dbReference type="UniPathway" id="UPA00002">
    <property type="reaction ID" value="UER00468"/>
</dbReference>
<dbReference type="CDD" id="cd00959">
    <property type="entry name" value="DeoC"/>
    <property type="match status" value="1"/>
</dbReference>
<dbReference type="PANTHER" id="PTHR10889">
    <property type="entry name" value="DEOXYRIBOSE-PHOSPHATE ALDOLASE"/>
    <property type="match status" value="1"/>
</dbReference>
<comment type="subcellular location">
    <subcellularLocation>
        <location evidence="7">Cytoplasm</location>
    </subcellularLocation>
</comment>
<dbReference type="SUPFAM" id="SSF51569">
    <property type="entry name" value="Aldolase"/>
    <property type="match status" value="1"/>
</dbReference>
<dbReference type="EMBL" id="JAAKYA010000096">
    <property type="protein sequence ID" value="NGO40519.1"/>
    <property type="molecule type" value="Genomic_DNA"/>
</dbReference>
<dbReference type="GO" id="GO:0004139">
    <property type="term" value="F:deoxyribose-phosphate aldolase activity"/>
    <property type="evidence" value="ECO:0007669"/>
    <property type="project" value="UniProtKB-UniRule"/>
</dbReference>
<dbReference type="Gene3D" id="3.20.20.70">
    <property type="entry name" value="Aldolase class I"/>
    <property type="match status" value="1"/>
</dbReference>